<proteinExistence type="predicted"/>
<dbReference type="EMBL" id="DRTD01000361">
    <property type="protein sequence ID" value="HHE55093.1"/>
    <property type="molecule type" value="Genomic_DNA"/>
</dbReference>
<accession>A0A7V5LJV7</accession>
<comment type="caution">
    <text evidence="1">The sequence shown here is derived from an EMBL/GenBank/DDBJ whole genome shotgun (WGS) entry which is preliminary data.</text>
</comment>
<protein>
    <submittedName>
        <fullName evidence="1">Uncharacterized protein</fullName>
    </submittedName>
</protein>
<organism evidence="1">
    <name type="scientific">Caldithrix abyssi</name>
    <dbReference type="NCBI Taxonomy" id="187145"/>
    <lineage>
        <taxon>Bacteria</taxon>
        <taxon>Pseudomonadati</taxon>
        <taxon>Calditrichota</taxon>
        <taxon>Calditrichia</taxon>
        <taxon>Calditrichales</taxon>
        <taxon>Calditrichaceae</taxon>
        <taxon>Caldithrix</taxon>
    </lineage>
</organism>
<evidence type="ECO:0000313" key="1">
    <source>
        <dbReference type="EMBL" id="HHE55093.1"/>
    </source>
</evidence>
<gene>
    <name evidence="1" type="ORF">ENL21_04875</name>
</gene>
<dbReference type="Proteomes" id="UP000886111">
    <property type="component" value="Unassembled WGS sequence"/>
</dbReference>
<dbReference type="AlphaFoldDB" id="A0A7V5LJV7"/>
<reference evidence="1" key="1">
    <citation type="journal article" date="2020" name="mSystems">
        <title>Genome- and Community-Level Interaction Insights into Carbon Utilization and Element Cycling Functions of Hydrothermarchaeota in Hydrothermal Sediment.</title>
        <authorList>
            <person name="Zhou Z."/>
            <person name="Liu Y."/>
            <person name="Xu W."/>
            <person name="Pan J."/>
            <person name="Luo Z.H."/>
            <person name="Li M."/>
        </authorList>
    </citation>
    <scope>NUCLEOTIDE SEQUENCE [LARGE SCALE GENOMIC DNA]</scope>
    <source>
        <strain evidence="1">HyVt-76</strain>
    </source>
</reference>
<name>A0A7V5LJV7_CALAY</name>
<sequence>MQHQDILQNLHNTINLGKKIKLIHQHLTHFVPFIDRVSFAIYDENTDLLHTFLLSEFKTCSLKLYEAKLSDVPSLQAIKEERRPRIIEDISQIYNERKHIKEQSFQSSYMLLMVLALLYISDIRKRATNCNTIRRKSKLFNENFLRRINGINHSGTA</sequence>